<evidence type="ECO:0000259" key="1">
    <source>
        <dbReference type="SMART" id="SM00382"/>
    </source>
</evidence>
<dbReference type="InterPro" id="IPR009928">
    <property type="entry name" value="DnaI_N"/>
</dbReference>
<dbReference type="NCBIfam" id="NF006505">
    <property type="entry name" value="PRK08939.1"/>
    <property type="match status" value="1"/>
</dbReference>
<dbReference type="InterPro" id="IPR027417">
    <property type="entry name" value="P-loop_NTPase"/>
</dbReference>
<proteinExistence type="predicted"/>
<evidence type="ECO:0000313" key="2">
    <source>
        <dbReference type="EMBL" id="QQT02753.1"/>
    </source>
</evidence>
<dbReference type="Pfam" id="PF00308">
    <property type="entry name" value="Bac_DnaA"/>
    <property type="match status" value="1"/>
</dbReference>
<gene>
    <name evidence="2" type="primary">dnaI</name>
    <name evidence="2" type="ORF">I6J18_18665</name>
</gene>
<evidence type="ECO:0000313" key="3">
    <source>
        <dbReference type="Proteomes" id="UP000595254"/>
    </source>
</evidence>
<dbReference type="EMBL" id="CP068053">
    <property type="protein sequence ID" value="QQT02753.1"/>
    <property type="molecule type" value="Genomic_DNA"/>
</dbReference>
<dbReference type="Gene3D" id="3.40.50.300">
    <property type="entry name" value="P-loop containing nucleotide triphosphate hydrolases"/>
    <property type="match status" value="1"/>
</dbReference>
<reference evidence="2 3" key="1">
    <citation type="submission" date="2021-01" db="EMBL/GenBank/DDBJ databases">
        <title>FDA dAtabase for Regulatory Grade micrObial Sequences (FDA-ARGOS): Supporting development and validation of Infectious Disease Dx tests.</title>
        <authorList>
            <person name="Nelson B."/>
            <person name="Plummer A."/>
            <person name="Tallon L."/>
            <person name="Sadzewicz L."/>
            <person name="Zhao X."/>
            <person name="Boylan J."/>
            <person name="Ott S."/>
            <person name="Bowen H."/>
            <person name="Vavikolanu K."/>
            <person name="Mehta A."/>
            <person name="Aluvathingal J."/>
            <person name="Nadendla S."/>
            <person name="Myers T."/>
            <person name="Yan Y."/>
            <person name="Sichtig H."/>
        </authorList>
    </citation>
    <scope>NUCLEOTIDE SEQUENCE [LARGE SCALE GENOMIC DNA]</scope>
    <source>
        <strain evidence="2 3">FDAARGOS_1161</strain>
    </source>
</reference>
<dbReference type="SMART" id="SM00382">
    <property type="entry name" value="AAA"/>
    <property type="match status" value="1"/>
</dbReference>
<protein>
    <submittedName>
        <fullName evidence="2">Primosomal protein DnaI</fullName>
    </submittedName>
</protein>
<sequence>MEKINTALNKLANTGQFKKRYDHLKDEVLSDPDIVLYLNENSSTVTNEMVEKSLVKLYEFTTQSKHNCEKCPTLGECKNVLKGYQPRLIIQGNSLDLQYDMCPRKAVDDDKKKREKLIQSLYVPRDILSASIRDFYQTDSSAGRMDAAEKATIFATEYEAGKKQKGLYLHGQFGVGKTYLLGAIANELAERKIPSMIVYVPDFLRELKGSIGDNTLNSKIEMVKKASVLMLDDLGAESMTSWGRDEVIGPILQFRMLENLPTFFTSNFNFAELKNHLTFSQRGEKEEVKAARVMERIMYLADPIHLDGKNRRH</sequence>
<dbReference type="PANTHER" id="PTHR30050:SF8">
    <property type="entry name" value="PRIMOSOMAL PROTEIN DNAI"/>
    <property type="match status" value="1"/>
</dbReference>
<keyword evidence="3" id="KW-1185">Reference proteome</keyword>
<feature type="domain" description="AAA+ ATPase" evidence="1">
    <location>
        <begin position="163"/>
        <end position="287"/>
    </location>
</feature>
<dbReference type="GO" id="GO:0006260">
    <property type="term" value="P:DNA replication"/>
    <property type="evidence" value="ECO:0007669"/>
    <property type="project" value="TreeGrafter"/>
</dbReference>
<dbReference type="AlphaFoldDB" id="A0A974NRY4"/>
<dbReference type="SUPFAM" id="SSF52540">
    <property type="entry name" value="P-loop containing nucleoside triphosphate hydrolases"/>
    <property type="match status" value="1"/>
</dbReference>
<dbReference type="InterPro" id="IPR013317">
    <property type="entry name" value="DnaA_dom"/>
</dbReference>
<dbReference type="KEGG" id="ppsr:I6J18_18665"/>
<dbReference type="FunFam" id="3.40.50.300:FF:000880">
    <property type="entry name" value="Primosomal protein DnaI"/>
    <property type="match status" value="1"/>
</dbReference>
<dbReference type="GO" id="GO:0005524">
    <property type="term" value="F:ATP binding"/>
    <property type="evidence" value="ECO:0007669"/>
    <property type="project" value="InterPro"/>
</dbReference>
<organism evidence="2 3">
    <name type="scientific">Peribacillus psychrosaccharolyticus</name>
    <name type="common">Bacillus psychrosaccharolyticus</name>
    <dbReference type="NCBI Taxonomy" id="1407"/>
    <lineage>
        <taxon>Bacteria</taxon>
        <taxon>Bacillati</taxon>
        <taxon>Bacillota</taxon>
        <taxon>Bacilli</taxon>
        <taxon>Bacillales</taxon>
        <taxon>Bacillaceae</taxon>
        <taxon>Peribacillus</taxon>
    </lineage>
</organism>
<accession>A0A974NRY4</accession>
<dbReference type="Proteomes" id="UP000595254">
    <property type="component" value="Chromosome"/>
</dbReference>
<dbReference type="RefSeq" id="WP_174391482.1">
    <property type="nucleotide sequence ID" value="NZ_JARMSH010000006.1"/>
</dbReference>
<dbReference type="InterPro" id="IPR003593">
    <property type="entry name" value="AAA+_ATPase"/>
</dbReference>
<dbReference type="CDD" id="cd00009">
    <property type="entry name" value="AAA"/>
    <property type="match status" value="1"/>
</dbReference>
<dbReference type="Pfam" id="PF07319">
    <property type="entry name" value="DnaI_N"/>
    <property type="match status" value="1"/>
</dbReference>
<name>A0A974NRY4_PERPY</name>
<dbReference type="PANTHER" id="PTHR30050">
    <property type="entry name" value="CHROMOSOMAL REPLICATION INITIATOR PROTEIN DNAA"/>
    <property type="match status" value="1"/>
</dbReference>